<dbReference type="Gene3D" id="3.30.470.10">
    <property type="match status" value="1"/>
</dbReference>
<dbReference type="InterPro" id="IPR033939">
    <property type="entry name" value="BCAT_family"/>
</dbReference>
<dbReference type="InterPro" id="IPR018300">
    <property type="entry name" value="Aminotrans_IV_CS"/>
</dbReference>
<keyword evidence="4 11" id="KW-0028">Amino-acid biosynthesis</keyword>
<organism evidence="12 13">
    <name type="scientific">Calicophoron daubneyi</name>
    <name type="common">Rumen fluke</name>
    <name type="synonym">Paramphistomum daubneyi</name>
    <dbReference type="NCBI Taxonomy" id="300641"/>
    <lineage>
        <taxon>Eukaryota</taxon>
        <taxon>Metazoa</taxon>
        <taxon>Spiralia</taxon>
        <taxon>Lophotrochozoa</taxon>
        <taxon>Platyhelminthes</taxon>
        <taxon>Trematoda</taxon>
        <taxon>Digenea</taxon>
        <taxon>Plagiorchiida</taxon>
        <taxon>Pronocephalata</taxon>
        <taxon>Paramphistomoidea</taxon>
        <taxon>Paramphistomidae</taxon>
        <taxon>Calicophoron</taxon>
    </lineage>
</organism>
<evidence type="ECO:0000256" key="11">
    <source>
        <dbReference type="RuleBase" id="RU004517"/>
    </source>
</evidence>
<name>A0AAV2TNM9_CALDB</name>
<protein>
    <recommendedName>
        <fullName evidence="11">Branched-chain-amino-acid aminotransferase</fullName>
        <ecNumber evidence="11">2.6.1.42</ecNumber>
    </recommendedName>
</protein>
<dbReference type="PIRSF" id="PIRSF006468">
    <property type="entry name" value="BCAT1"/>
    <property type="match status" value="1"/>
</dbReference>
<evidence type="ECO:0000256" key="7">
    <source>
        <dbReference type="ARBA" id="ARBA00023304"/>
    </source>
</evidence>
<evidence type="ECO:0000256" key="1">
    <source>
        <dbReference type="ARBA" id="ARBA00001933"/>
    </source>
</evidence>
<comment type="catalytic activity">
    <reaction evidence="11">
        <text>L-leucine + 2-oxoglutarate = 4-methyl-2-oxopentanoate + L-glutamate</text>
        <dbReference type="Rhea" id="RHEA:18321"/>
        <dbReference type="ChEBI" id="CHEBI:16810"/>
        <dbReference type="ChEBI" id="CHEBI:17865"/>
        <dbReference type="ChEBI" id="CHEBI:29985"/>
        <dbReference type="ChEBI" id="CHEBI:57427"/>
        <dbReference type="EC" id="2.6.1.42"/>
    </reaction>
</comment>
<dbReference type="SUPFAM" id="SSF56752">
    <property type="entry name" value="D-aminoacid aminotransferase-like PLP-dependent enzymes"/>
    <property type="match status" value="1"/>
</dbReference>
<evidence type="ECO:0000313" key="13">
    <source>
        <dbReference type="Proteomes" id="UP001497525"/>
    </source>
</evidence>
<dbReference type="CDD" id="cd01557">
    <property type="entry name" value="BCAT_beta_family"/>
    <property type="match status" value="1"/>
</dbReference>
<sequence>MFSVQTTQKLTKISVSQICRFASTFKCSELSIVECKKRKTVPTKDFGFGKYFTDHMLTIPWNIKDGWGKPKIEPYGPMQLVPSIKAIQYAVATFEGMKAFRGVDGKVRLFRPDKHSERFLRSVDRLAFPLFDGEEFVKCLKALIRLDEPWVPHGRGEALYIRPCMFSTDPAVGLDLSKEAALSILLCPVAPFFDTGNKGVSLYADPKYVRAWEGGCGSFKLSSNYAPALYVQRLTNERNCQTALWLYGPDELVTEAGTMNIFVFWTNEHGEKELITAPLTGLILPGITRMSILELTRGWNEFKVSEREFSMKQLLAAIKEKRLHCMFGTGTACVISPVAEIVYRDQSYKLPVEKKEDQLTLRIYNALADIQYAVNGPHPWLAPIDEELSHRKSAVSS</sequence>
<keyword evidence="6 10" id="KW-0663">Pyridoxal phosphate</keyword>
<comment type="caution">
    <text evidence="12">The sequence shown here is derived from an EMBL/GenBank/DDBJ whole genome shotgun (WGS) entry which is preliminary data.</text>
</comment>
<dbReference type="GO" id="GO:0004084">
    <property type="term" value="F:branched-chain-amino-acid transaminase activity"/>
    <property type="evidence" value="ECO:0007669"/>
    <property type="project" value="UniProtKB-EC"/>
</dbReference>
<dbReference type="NCBIfam" id="NF009897">
    <property type="entry name" value="PRK13357.1"/>
    <property type="match status" value="1"/>
</dbReference>
<dbReference type="PANTHER" id="PTHR11825">
    <property type="entry name" value="SUBGROUP IIII AMINOTRANSFERASE"/>
    <property type="match status" value="1"/>
</dbReference>
<evidence type="ECO:0000256" key="6">
    <source>
        <dbReference type="ARBA" id="ARBA00022898"/>
    </source>
</evidence>
<dbReference type="Gene3D" id="3.20.10.10">
    <property type="entry name" value="D-amino Acid Aminotransferase, subunit A, domain 2"/>
    <property type="match status" value="1"/>
</dbReference>
<evidence type="ECO:0000256" key="3">
    <source>
        <dbReference type="ARBA" id="ARBA00022576"/>
    </source>
</evidence>
<evidence type="ECO:0000313" key="12">
    <source>
        <dbReference type="EMBL" id="CAL5138549.1"/>
    </source>
</evidence>
<keyword evidence="5 11" id="KW-0808">Transferase</keyword>
<evidence type="ECO:0000256" key="5">
    <source>
        <dbReference type="ARBA" id="ARBA00022679"/>
    </source>
</evidence>
<evidence type="ECO:0000256" key="4">
    <source>
        <dbReference type="ARBA" id="ARBA00022605"/>
    </source>
</evidence>
<accession>A0AAV2TNM9</accession>
<evidence type="ECO:0000256" key="8">
    <source>
        <dbReference type="PIRSR" id="PIRSR006468-1"/>
    </source>
</evidence>
<dbReference type="GO" id="GO:0009099">
    <property type="term" value="P:L-valine biosynthetic process"/>
    <property type="evidence" value="ECO:0007669"/>
    <property type="project" value="TreeGrafter"/>
</dbReference>
<dbReference type="GO" id="GO:0009098">
    <property type="term" value="P:L-leucine biosynthetic process"/>
    <property type="evidence" value="ECO:0007669"/>
    <property type="project" value="TreeGrafter"/>
</dbReference>
<dbReference type="InterPro" id="IPR005786">
    <property type="entry name" value="B_amino_transII"/>
</dbReference>
<feature type="modified residue" description="N6-(pyridoxal phosphate)lysine" evidence="8">
    <location>
        <position position="220"/>
    </location>
</feature>
<dbReference type="NCBIfam" id="TIGR01123">
    <property type="entry name" value="ilvE_II"/>
    <property type="match status" value="1"/>
</dbReference>
<dbReference type="InterPro" id="IPR001544">
    <property type="entry name" value="Aminotrans_IV"/>
</dbReference>
<dbReference type="AlphaFoldDB" id="A0AAV2TNM9"/>
<evidence type="ECO:0000256" key="9">
    <source>
        <dbReference type="RuleBase" id="RU004106"/>
    </source>
</evidence>
<evidence type="ECO:0000256" key="2">
    <source>
        <dbReference type="ARBA" id="ARBA00009320"/>
    </source>
</evidence>
<keyword evidence="3 11" id="KW-0032">Aminotransferase</keyword>
<dbReference type="EMBL" id="CAXLJL010000501">
    <property type="protein sequence ID" value="CAL5138549.1"/>
    <property type="molecule type" value="Genomic_DNA"/>
</dbReference>
<dbReference type="InterPro" id="IPR043131">
    <property type="entry name" value="BCAT-like_N"/>
</dbReference>
<comment type="catalytic activity">
    <reaction evidence="11">
        <text>L-valine + 2-oxoglutarate = 3-methyl-2-oxobutanoate + L-glutamate</text>
        <dbReference type="Rhea" id="RHEA:24813"/>
        <dbReference type="ChEBI" id="CHEBI:11851"/>
        <dbReference type="ChEBI" id="CHEBI:16810"/>
        <dbReference type="ChEBI" id="CHEBI:29985"/>
        <dbReference type="ChEBI" id="CHEBI:57762"/>
        <dbReference type="EC" id="2.6.1.42"/>
    </reaction>
</comment>
<dbReference type="InterPro" id="IPR043132">
    <property type="entry name" value="BCAT-like_C"/>
</dbReference>
<comment type="cofactor">
    <cofactor evidence="1 10">
        <name>pyridoxal 5'-phosphate</name>
        <dbReference type="ChEBI" id="CHEBI:597326"/>
    </cofactor>
</comment>
<dbReference type="PROSITE" id="PS00770">
    <property type="entry name" value="AA_TRANSFER_CLASS_4"/>
    <property type="match status" value="1"/>
</dbReference>
<dbReference type="EC" id="2.6.1.42" evidence="11"/>
<comment type="catalytic activity">
    <reaction evidence="11">
        <text>L-isoleucine + 2-oxoglutarate = (S)-3-methyl-2-oxopentanoate + L-glutamate</text>
        <dbReference type="Rhea" id="RHEA:24801"/>
        <dbReference type="ChEBI" id="CHEBI:16810"/>
        <dbReference type="ChEBI" id="CHEBI:29985"/>
        <dbReference type="ChEBI" id="CHEBI:35146"/>
        <dbReference type="ChEBI" id="CHEBI:58045"/>
        <dbReference type="EC" id="2.6.1.42"/>
    </reaction>
</comment>
<keyword evidence="7 11" id="KW-0100">Branched-chain amino acid biosynthesis</keyword>
<dbReference type="Proteomes" id="UP001497525">
    <property type="component" value="Unassembled WGS sequence"/>
</dbReference>
<gene>
    <name evidence="12" type="ORF">CDAUBV1_LOCUS13376</name>
</gene>
<evidence type="ECO:0000256" key="10">
    <source>
        <dbReference type="RuleBase" id="RU004516"/>
    </source>
</evidence>
<dbReference type="PANTHER" id="PTHR11825:SF44">
    <property type="entry name" value="BRANCHED-CHAIN-AMINO-ACID AMINOTRANSFERASE"/>
    <property type="match status" value="1"/>
</dbReference>
<dbReference type="GO" id="GO:0005739">
    <property type="term" value="C:mitochondrion"/>
    <property type="evidence" value="ECO:0007669"/>
    <property type="project" value="TreeGrafter"/>
</dbReference>
<dbReference type="Pfam" id="PF01063">
    <property type="entry name" value="Aminotran_4"/>
    <property type="match status" value="1"/>
</dbReference>
<comment type="similarity">
    <text evidence="2 9">Belongs to the class-IV pyridoxal-phosphate-dependent aminotransferase family.</text>
</comment>
<reference evidence="12" key="1">
    <citation type="submission" date="2024-06" db="EMBL/GenBank/DDBJ databases">
        <authorList>
            <person name="Liu X."/>
            <person name="Lenzi L."/>
            <person name="Haldenby T S."/>
            <person name="Uol C."/>
        </authorList>
    </citation>
    <scope>NUCLEOTIDE SEQUENCE</scope>
</reference>
<proteinExistence type="inferred from homology"/>
<dbReference type="InterPro" id="IPR036038">
    <property type="entry name" value="Aminotransferase-like"/>
</dbReference>